<dbReference type="InterPro" id="IPR011049">
    <property type="entry name" value="Serralysin-like_metalloprot_C"/>
</dbReference>
<accession>A0A1I2CCM6</accession>
<dbReference type="InterPro" id="IPR050557">
    <property type="entry name" value="RTX_toxin/Mannuronan_C5-epim"/>
</dbReference>
<dbReference type="PANTHER" id="PTHR38340:SF1">
    <property type="entry name" value="S-LAYER PROTEIN"/>
    <property type="match status" value="1"/>
</dbReference>
<dbReference type="PROSITE" id="PS00330">
    <property type="entry name" value="HEMOLYSIN_CALCIUM"/>
    <property type="match status" value="4"/>
</dbReference>
<name>A0A1I2CCM6_9RHOB</name>
<dbReference type="Gene3D" id="2.150.10.10">
    <property type="entry name" value="Serralysin-like metalloprotease, C-terminal"/>
    <property type="match status" value="5"/>
</dbReference>
<evidence type="ECO:0000313" key="4">
    <source>
        <dbReference type="EMBL" id="SFE65915.1"/>
    </source>
</evidence>
<dbReference type="PANTHER" id="PTHR38340">
    <property type="entry name" value="S-LAYER PROTEIN"/>
    <property type="match status" value="1"/>
</dbReference>
<dbReference type="InterPro" id="IPR018511">
    <property type="entry name" value="Hemolysin-typ_Ca-bd_CS"/>
</dbReference>
<reference evidence="4 5" key="1">
    <citation type="submission" date="2016-10" db="EMBL/GenBank/DDBJ databases">
        <authorList>
            <person name="Varghese N."/>
            <person name="Submissions S."/>
        </authorList>
    </citation>
    <scope>NUCLEOTIDE SEQUENCE [LARGE SCALE GENOMIC DNA]</scope>
    <source>
        <strain evidence="5">YIM D21,KCTC 23444,ACCC 10710</strain>
    </source>
</reference>
<dbReference type="InterPro" id="IPR001343">
    <property type="entry name" value="Hemolysn_Ca-bd"/>
</dbReference>
<proteinExistence type="predicted"/>
<dbReference type="OrthoDB" id="423072at2"/>
<feature type="compositionally biased region" description="Gly residues" evidence="3">
    <location>
        <begin position="447"/>
        <end position="457"/>
    </location>
</feature>
<evidence type="ECO:0000256" key="2">
    <source>
        <dbReference type="ARBA" id="ARBA00022525"/>
    </source>
</evidence>
<comment type="subcellular location">
    <subcellularLocation>
        <location evidence="1">Secreted</location>
    </subcellularLocation>
</comment>
<dbReference type="SUPFAM" id="SSF51120">
    <property type="entry name" value="beta-Roll"/>
    <property type="match status" value="3"/>
</dbReference>
<sequence length="549" mass="55418">MPEISFTGIRTFSWFAYSTDGGDYDYGATDIRLALDVSDDHMMLLDDDGLRTVSGTIRGIETSLGGNEGDPRPDYFTELGADIPSDRLEEYDSVVFSLRRMVVDDVPRDVLVRMQDTVYGGFGDSEHETDYIVLNGPPLPDLDYSDIAFLEEDGRVSFEPIQSGPLLGGGPFSLLTAATGGYPEPDLPAIPPLIGTGRGDNLIGAETWDTIEGGGGGDALWGLGGGDDISGGTGNDIIGAGAGPDRVDGGPGADLVGGGPGRDALSGGAGGDRLFGGRHADILSGGDGNDILAGGPGWDELYGNAGDDSLSGGNGGDIVDGGRGDDLLGGGLGDDEMFGGAGNDSLHAGRGDDTLNAGPGADLLSGGLGDDWLSAAPNFNGSYESGGADTLRGGIGHDRLEGHTAGEELEGGAGRDTLLGAAGEDRLAGGLGADDLRGGPGADTLTGGSGADKLNGGGGNDTVTGGAGADTFVFAVNFEAAFGSDLVTDFAPGEDIIQFQGVRRSEVTFGTAEDGDALILFSRDDLSAQVEFEGLGAGSVALEDLATFI</sequence>
<keyword evidence="5" id="KW-1185">Reference proteome</keyword>
<dbReference type="Proteomes" id="UP000325289">
    <property type="component" value="Unassembled WGS sequence"/>
</dbReference>
<evidence type="ECO:0000256" key="1">
    <source>
        <dbReference type="ARBA" id="ARBA00004613"/>
    </source>
</evidence>
<feature type="region of interest" description="Disordered" evidence="3">
    <location>
        <begin position="312"/>
        <end position="354"/>
    </location>
</feature>
<evidence type="ECO:0000256" key="3">
    <source>
        <dbReference type="SAM" id="MobiDB-lite"/>
    </source>
</evidence>
<feature type="region of interest" description="Disordered" evidence="3">
    <location>
        <begin position="430"/>
        <end position="457"/>
    </location>
</feature>
<dbReference type="GO" id="GO:0005509">
    <property type="term" value="F:calcium ion binding"/>
    <property type="evidence" value="ECO:0007669"/>
    <property type="project" value="InterPro"/>
</dbReference>
<feature type="compositionally biased region" description="Basic and acidic residues" evidence="3">
    <location>
        <begin position="395"/>
        <end position="406"/>
    </location>
</feature>
<dbReference type="RefSeq" id="WP_149757623.1">
    <property type="nucleotide sequence ID" value="NZ_FOMS01000013.1"/>
</dbReference>
<keyword evidence="2" id="KW-0964">Secreted</keyword>
<dbReference type="AlphaFoldDB" id="A0A1I2CCM6"/>
<gene>
    <name evidence="4" type="ORF">SAMN04515678_11352</name>
</gene>
<dbReference type="PRINTS" id="PR00313">
    <property type="entry name" value="CABNDNGRPT"/>
</dbReference>
<protein>
    <submittedName>
        <fullName evidence="4">Hemolysin-type calcium-binding repeat-containing protein</fullName>
    </submittedName>
</protein>
<dbReference type="Pfam" id="PF00353">
    <property type="entry name" value="HemolysinCabind"/>
    <property type="match status" value="7"/>
</dbReference>
<feature type="region of interest" description="Disordered" evidence="3">
    <location>
        <begin position="390"/>
        <end position="417"/>
    </location>
</feature>
<organism evidence="4 5">
    <name type="scientific">Roseivivax sediminis</name>
    <dbReference type="NCBI Taxonomy" id="936889"/>
    <lineage>
        <taxon>Bacteria</taxon>
        <taxon>Pseudomonadati</taxon>
        <taxon>Pseudomonadota</taxon>
        <taxon>Alphaproteobacteria</taxon>
        <taxon>Rhodobacterales</taxon>
        <taxon>Roseobacteraceae</taxon>
        <taxon>Roseivivax</taxon>
    </lineage>
</organism>
<dbReference type="GO" id="GO:0005615">
    <property type="term" value="C:extracellular space"/>
    <property type="evidence" value="ECO:0007669"/>
    <property type="project" value="InterPro"/>
</dbReference>
<dbReference type="EMBL" id="FOMS01000013">
    <property type="protein sequence ID" value="SFE65915.1"/>
    <property type="molecule type" value="Genomic_DNA"/>
</dbReference>
<evidence type="ECO:0000313" key="5">
    <source>
        <dbReference type="Proteomes" id="UP000325289"/>
    </source>
</evidence>